<dbReference type="InterPro" id="IPR009057">
    <property type="entry name" value="Homeodomain-like_sf"/>
</dbReference>
<dbReference type="PANTHER" id="PTHR43479">
    <property type="entry name" value="ACREF/ENVCD OPERON REPRESSOR-RELATED"/>
    <property type="match status" value="1"/>
</dbReference>
<dbReference type="InterPro" id="IPR039532">
    <property type="entry name" value="TetR_C_Firmicutes"/>
</dbReference>
<reference evidence="2" key="1">
    <citation type="submission" date="2022-04" db="EMBL/GenBank/DDBJ databases">
        <authorList>
            <person name="Seo M.-J."/>
        </authorList>
    </citation>
    <scope>NUCLEOTIDE SEQUENCE</scope>
    <source>
        <strain evidence="2">MBLB2552</strain>
    </source>
</reference>
<dbReference type="PANTHER" id="PTHR43479:SF7">
    <property type="entry name" value="TETR-FAMILY TRANSCRIPTIONAL REGULATOR"/>
    <property type="match status" value="1"/>
</dbReference>
<dbReference type="RefSeq" id="WP_248551456.1">
    <property type="nucleotide sequence ID" value="NZ_JALPRK010000006.1"/>
</dbReference>
<proteinExistence type="predicted"/>
<protein>
    <submittedName>
        <fullName evidence="2">TetR family transcriptional regulator C-terminal domain-containing protein</fullName>
    </submittedName>
</protein>
<dbReference type="EMBL" id="JALPRK010000006">
    <property type="protein sequence ID" value="MCK8487251.1"/>
    <property type="molecule type" value="Genomic_DNA"/>
</dbReference>
<name>A0A9X2BSW6_9BACL</name>
<organism evidence="2 3">
    <name type="scientific">Paenibacillus mellifer</name>
    <dbReference type="NCBI Taxonomy" id="2937794"/>
    <lineage>
        <taxon>Bacteria</taxon>
        <taxon>Bacillati</taxon>
        <taxon>Bacillota</taxon>
        <taxon>Bacilli</taxon>
        <taxon>Bacillales</taxon>
        <taxon>Paenibacillaceae</taxon>
        <taxon>Paenibacillus</taxon>
    </lineage>
</organism>
<keyword evidence="3" id="KW-1185">Reference proteome</keyword>
<sequence>MPSSHLTKRALAASLKSKMNHTPLNKITVKLLVDDCGINRQTFYYHFQDIYELLSWIYQTEAVDAIAGEHGYHTWTSGFLKIFKYIEVNRLFCLNTLNSLARSHLDSYLYTVTNQLVMEVVEEVSAGMQVDEADQRFLANFYTLAFVGLIVRWMQDGMKERPENIVKKLGELADGHFERALQRYEQKAGESKVSGNRSS</sequence>
<dbReference type="AlphaFoldDB" id="A0A9X2BSW6"/>
<evidence type="ECO:0000313" key="3">
    <source>
        <dbReference type="Proteomes" id="UP001139534"/>
    </source>
</evidence>
<evidence type="ECO:0000313" key="2">
    <source>
        <dbReference type="EMBL" id="MCK8487251.1"/>
    </source>
</evidence>
<dbReference type="InterPro" id="IPR050624">
    <property type="entry name" value="HTH-type_Tx_Regulator"/>
</dbReference>
<dbReference type="Gene3D" id="1.10.357.10">
    <property type="entry name" value="Tetracycline Repressor, domain 2"/>
    <property type="match status" value="1"/>
</dbReference>
<gene>
    <name evidence="2" type="ORF">M0651_08720</name>
</gene>
<evidence type="ECO:0000259" key="1">
    <source>
        <dbReference type="Pfam" id="PF14278"/>
    </source>
</evidence>
<comment type="caution">
    <text evidence="2">The sequence shown here is derived from an EMBL/GenBank/DDBJ whole genome shotgun (WGS) entry which is preliminary data.</text>
</comment>
<dbReference type="Proteomes" id="UP001139534">
    <property type="component" value="Unassembled WGS sequence"/>
</dbReference>
<dbReference type="SUPFAM" id="SSF46689">
    <property type="entry name" value="Homeodomain-like"/>
    <property type="match status" value="1"/>
</dbReference>
<feature type="domain" description="Transcriptional regulator TetR C-terminal Firmicutes type" evidence="1">
    <location>
        <begin position="74"/>
        <end position="174"/>
    </location>
</feature>
<accession>A0A9X2BSW6</accession>
<dbReference type="Pfam" id="PF14278">
    <property type="entry name" value="TetR_C_8"/>
    <property type="match status" value="1"/>
</dbReference>